<dbReference type="STRING" id="762967.HMPREF9440_01007"/>
<reference evidence="1 2" key="1">
    <citation type="submission" date="2011-11" db="EMBL/GenBank/DDBJ databases">
        <authorList>
            <person name="Weinstock G."/>
            <person name="Sodergren E."/>
            <person name="Clifton S."/>
            <person name="Fulton L."/>
            <person name="Fulton B."/>
            <person name="Courtney L."/>
            <person name="Fronick C."/>
            <person name="Harrison M."/>
            <person name="Strong C."/>
            <person name="Farmer C."/>
            <person name="Delahaunty K."/>
            <person name="Markovic C."/>
            <person name="Hall O."/>
            <person name="Minx P."/>
            <person name="Tomlinson C."/>
            <person name="Mitreva M."/>
            <person name="Hou S."/>
            <person name="Chen J."/>
            <person name="Wollam A."/>
            <person name="Pepin K.H."/>
            <person name="Johnson M."/>
            <person name="Bhonagiri V."/>
            <person name="Zhang X."/>
            <person name="Suruliraj S."/>
            <person name="Warren W."/>
            <person name="Chinwalla A."/>
            <person name="Mardis E.R."/>
            <person name="Wilson R.K."/>
        </authorList>
    </citation>
    <scope>NUCLEOTIDE SEQUENCE [LARGE SCALE GENOMIC DNA]</scope>
    <source>
        <strain evidence="1 2">YIT 11816</strain>
    </source>
</reference>
<name>H3KE46_9BURK</name>
<keyword evidence="2" id="KW-1185">Reference proteome</keyword>
<sequence length="54" mass="6229">MLPGPFGYREKPLGEWTRPFEAHQENGHPLQKTGWRKAILTVFGRLVRVRAVTV</sequence>
<dbReference type="Proteomes" id="UP000004956">
    <property type="component" value="Unassembled WGS sequence"/>
</dbReference>
<comment type="caution">
    <text evidence="1">The sequence shown here is derived from an EMBL/GenBank/DDBJ whole genome shotgun (WGS) entry which is preliminary data.</text>
</comment>
<gene>
    <name evidence="1" type="ORF">HMPREF9440_01007</name>
</gene>
<dbReference type="EMBL" id="AFBQ01000137">
    <property type="protein sequence ID" value="EHY31608.1"/>
    <property type="molecule type" value="Genomic_DNA"/>
</dbReference>
<protein>
    <submittedName>
        <fullName evidence="1">Uncharacterized protein</fullName>
    </submittedName>
</protein>
<accession>H3KE46</accession>
<dbReference type="HOGENOM" id="CLU_3048726_0_0_4"/>
<proteinExistence type="predicted"/>
<evidence type="ECO:0000313" key="1">
    <source>
        <dbReference type="EMBL" id="EHY31608.1"/>
    </source>
</evidence>
<evidence type="ECO:0000313" key="2">
    <source>
        <dbReference type="Proteomes" id="UP000004956"/>
    </source>
</evidence>
<dbReference type="AlphaFoldDB" id="H3KE46"/>
<organism evidence="1 2">
    <name type="scientific">Sutterella parvirubra YIT 11816</name>
    <dbReference type="NCBI Taxonomy" id="762967"/>
    <lineage>
        <taxon>Bacteria</taxon>
        <taxon>Pseudomonadati</taxon>
        <taxon>Pseudomonadota</taxon>
        <taxon>Betaproteobacteria</taxon>
        <taxon>Burkholderiales</taxon>
        <taxon>Sutterellaceae</taxon>
        <taxon>Sutterella</taxon>
    </lineage>
</organism>